<dbReference type="EMBL" id="CAMKVN010001802">
    <property type="protein sequence ID" value="CAI2178146.1"/>
    <property type="molecule type" value="Genomic_DNA"/>
</dbReference>
<dbReference type="AlphaFoldDB" id="A0A9W4SQX0"/>
<comment type="caution">
    <text evidence="1">The sequence shown here is derived from an EMBL/GenBank/DDBJ whole genome shotgun (WGS) entry which is preliminary data.</text>
</comment>
<evidence type="ECO:0000313" key="1">
    <source>
        <dbReference type="EMBL" id="CAI2178146.1"/>
    </source>
</evidence>
<gene>
    <name evidence="1" type="ORF">FWILDA_LOCUS8439</name>
</gene>
<name>A0A9W4SQX0_9GLOM</name>
<reference evidence="1" key="1">
    <citation type="submission" date="2022-08" db="EMBL/GenBank/DDBJ databases">
        <authorList>
            <person name="Kallberg Y."/>
            <person name="Tangrot J."/>
            <person name="Rosling A."/>
        </authorList>
    </citation>
    <scope>NUCLEOTIDE SEQUENCE</scope>
    <source>
        <strain evidence="1">Wild A</strain>
    </source>
</reference>
<proteinExistence type="predicted"/>
<keyword evidence="2" id="KW-1185">Reference proteome</keyword>
<accession>A0A9W4SQX0</accession>
<dbReference type="Proteomes" id="UP001153678">
    <property type="component" value="Unassembled WGS sequence"/>
</dbReference>
<protein>
    <submittedName>
        <fullName evidence="1">15521_t:CDS:1</fullName>
    </submittedName>
</protein>
<evidence type="ECO:0000313" key="2">
    <source>
        <dbReference type="Proteomes" id="UP001153678"/>
    </source>
</evidence>
<organism evidence="1 2">
    <name type="scientific">Funneliformis geosporum</name>
    <dbReference type="NCBI Taxonomy" id="1117311"/>
    <lineage>
        <taxon>Eukaryota</taxon>
        <taxon>Fungi</taxon>
        <taxon>Fungi incertae sedis</taxon>
        <taxon>Mucoromycota</taxon>
        <taxon>Glomeromycotina</taxon>
        <taxon>Glomeromycetes</taxon>
        <taxon>Glomerales</taxon>
        <taxon>Glomeraceae</taxon>
        <taxon>Funneliformis</taxon>
    </lineage>
</organism>
<sequence>MYLELTESDLCECSNILSVANILDLEELGYNNNNHEIELILPSHNLKINEIIDLTNFDTEIDINTNEDLQQDNLKPVDPVNLDYYP</sequence>